<dbReference type="AlphaFoldDB" id="A0AB73JHD0"/>
<evidence type="ECO:0000313" key="4">
    <source>
        <dbReference type="EMBL" id="MUG52540.1"/>
    </source>
</evidence>
<evidence type="ECO:0000313" key="5">
    <source>
        <dbReference type="Proteomes" id="UP000463077"/>
    </source>
</evidence>
<comment type="similarity">
    <text evidence="1">Belongs to the DnaB/DnaD family.</text>
</comment>
<dbReference type="Gene3D" id="1.10.10.630">
    <property type="entry name" value="DnaD domain-like"/>
    <property type="match status" value="1"/>
</dbReference>
<dbReference type="Proteomes" id="UP000463077">
    <property type="component" value="Unassembled WGS sequence"/>
</dbReference>
<feature type="domain" description="DnaB/C C-terminal" evidence="3">
    <location>
        <begin position="207"/>
        <end position="273"/>
    </location>
</feature>
<gene>
    <name evidence="4" type="ORF">GAY54_08230</name>
</gene>
<protein>
    <submittedName>
        <fullName evidence="4">DnaD domain protein</fullName>
    </submittedName>
</protein>
<dbReference type="InterPro" id="IPR006343">
    <property type="entry name" value="DnaB/C_C"/>
</dbReference>
<accession>A0AB73JHD0</accession>
<dbReference type="RefSeq" id="WP_155560049.1">
    <property type="nucleotide sequence ID" value="NZ_JABMKL010000023.1"/>
</dbReference>
<organism evidence="4 5">
    <name type="scientific">Staphylococcus aureus</name>
    <dbReference type="NCBI Taxonomy" id="1280"/>
    <lineage>
        <taxon>Bacteria</taxon>
        <taxon>Bacillati</taxon>
        <taxon>Bacillota</taxon>
        <taxon>Bacilli</taxon>
        <taxon>Bacillales</taxon>
        <taxon>Staphylococcaceae</taxon>
        <taxon>Staphylococcus</taxon>
    </lineage>
</organism>
<name>A0AB73JHD0_STAAU</name>
<dbReference type="InterPro" id="IPR034829">
    <property type="entry name" value="DnaD-like_sf"/>
</dbReference>
<proteinExistence type="inferred from homology"/>
<evidence type="ECO:0000259" key="3">
    <source>
        <dbReference type="Pfam" id="PF07261"/>
    </source>
</evidence>
<evidence type="ECO:0000256" key="1">
    <source>
        <dbReference type="ARBA" id="ARBA00093462"/>
    </source>
</evidence>
<sequence>MSIIKNINSEKPFEVLPRELLQQCDKKRSNTENKPLSLQAIGLLCNLQSYPENWEIHKTELYNRYEKNGRRQIENAWNELVDAKYIVQFKVHNGNKLDYYYYFDVTPITNDQIKQLEEYHNSKSLERFDLKQKNPTVQSEQCSHDGISPTVQNEQFKMNSSEVNSSKRTDNIIHNQHNTHEHNTHEHNTHNNKKESGSSYNELINKVKIELGVNITPAYKNELLKIFSNFDDDIINYAIEYASINGSSPKQFLLKVLSNWQNANITTLEQAKNFKISSKKNNIVHFSKEKTPKWLQDRNNNNSQEMTEEEKAKFEEERKAFLQQLQKDWEE</sequence>
<comment type="caution">
    <text evidence="4">The sequence shown here is derived from an EMBL/GenBank/DDBJ whole genome shotgun (WGS) entry which is preliminary data.</text>
</comment>
<feature type="region of interest" description="Disordered" evidence="2">
    <location>
        <begin position="291"/>
        <end position="313"/>
    </location>
</feature>
<dbReference type="SUPFAM" id="SSF158499">
    <property type="entry name" value="DnaD domain-like"/>
    <property type="match status" value="1"/>
</dbReference>
<evidence type="ECO:0000256" key="2">
    <source>
        <dbReference type="SAM" id="MobiDB-lite"/>
    </source>
</evidence>
<dbReference type="NCBIfam" id="TIGR01446">
    <property type="entry name" value="DnaD_dom"/>
    <property type="match status" value="1"/>
</dbReference>
<dbReference type="EMBL" id="WFHO01000014">
    <property type="protein sequence ID" value="MUG52540.1"/>
    <property type="molecule type" value="Genomic_DNA"/>
</dbReference>
<reference evidence="4 5" key="1">
    <citation type="journal article" date="2019" name="Int. J. Infect. Dis.">
        <title>Characterization of a community-acquired methicillin-resistant sequence type 338 Staphylococcus aureus strain containing a staphylococcal cassette chromosome mec type VT.</title>
        <authorList>
            <person name="Chen Y."/>
            <person name="Hong J."/>
            <person name="Chen Y."/>
            <person name="Wang H."/>
            <person name="Yu Y."/>
            <person name="Qu T."/>
        </authorList>
    </citation>
    <scope>NUCLEOTIDE SEQUENCE [LARGE SCALE GENOMIC DNA]</scope>
    <source>
        <strain evidence="4 5">LJ05</strain>
    </source>
</reference>
<dbReference type="Pfam" id="PF07261">
    <property type="entry name" value="DnaB_2"/>
    <property type="match status" value="1"/>
</dbReference>